<dbReference type="RefSeq" id="WP_093965567.1">
    <property type="nucleotide sequence ID" value="NZ_FXYE01000001.1"/>
</dbReference>
<reference evidence="2" key="1">
    <citation type="submission" date="2017-05" db="EMBL/GenBank/DDBJ databases">
        <authorList>
            <person name="Rodrigo-Torres L."/>
            <person name="Arahal R. D."/>
            <person name="Lucena T."/>
        </authorList>
    </citation>
    <scope>NUCLEOTIDE SEQUENCE [LARGE SCALE GENOMIC DNA]</scope>
    <source>
        <strain evidence="2">CECT 8621</strain>
    </source>
</reference>
<dbReference type="OrthoDB" id="7203640at2"/>
<proteinExistence type="predicted"/>
<evidence type="ECO:0008006" key="3">
    <source>
        <dbReference type="Google" id="ProtNLM"/>
    </source>
</evidence>
<dbReference type="AlphaFoldDB" id="A0A238JMZ3"/>
<name>A0A238JMZ3_9RHOB</name>
<gene>
    <name evidence="1" type="ORF">COL8621_00296</name>
</gene>
<sequence length="335" mass="37940">MSADLQRWGVVATVDEPKDLILAFVAHYLSLGASRIFIFLDKPAPEIEEILSATDHCQVFTCTENYWQISHGIERPSRHPRRQVLNANLIYKTCDLDWLLHCDADEFLISTGDISTKLSALPSSVGCVQTPNSERAYLGAVPDNSIFEGVFRNRPKEHRNDPSLFGVSAAYTKDGFGGYTGSKTFVRTGLGCQVGIHHPKPMPQTDPKWALETKLLHFDGLTPLHWAEKLAKKTKGIAIKKRTELGAGRLEQIKFVRRNRRSFDRIMQLHNIIQVVDPALEPELRSRGMLDYTTFDPAPAIKRHFPSVAFDLSPQHFDDMLRQHDAQIFELFNFS</sequence>
<keyword evidence="2" id="KW-1185">Reference proteome</keyword>
<organism evidence="1 2">
    <name type="scientific">Actibacterium lipolyticum</name>
    <dbReference type="NCBI Taxonomy" id="1524263"/>
    <lineage>
        <taxon>Bacteria</taxon>
        <taxon>Pseudomonadati</taxon>
        <taxon>Pseudomonadota</taxon>
        <taxon>Alphaproteobacteria</taxon>
        <taxon>Rhodobacterales</taxon>
        <taxon>Roseobacteraceae</taxon>
        <taxon>Actibacterium</taxon>
    </lineage>
</organism>
<evidence type="ECO:0000313" key="2">
    <source>
        <dbReference type="Proteomes" id="UP000202922"/>
    </source>
</evidence>
<protein>
    <recommendedName>
        <fullName evidence="3">Glycosyl transferase family 2</fullName>
    </recommendedName>
</protein>
<dbReference type="Proteomes" id="UP000202922">
    <property type="component" value="Unassembled WGS sequence"/>
</dbReference>
<evidence type="ECO:0000313" key="1">
    <source>
        <dbReference type="EMBL" id="SMX31136.1"/>
    </source>
</evidence>
<accession>A0A238JMZ3</accession>
<dbReference type="EMBL" id="FXYE01000001">
    <property type="protein sequence ID" value="SMX31136.1"/>
    <property type="molecule type" value="Genomic_DNA"/>
</dbReference>
<dbReference type="Pfam" id="PF13704">
    <property type="entry name" value="Glyco_tranf_2_4"/>
    <property type="match status" value="1"/>
</dbReference>